<feature type="domain" description="PurE" evidence="6">
    <location>
        <begin position="2"/>
        <end position="151"/>
    </location>
</feature>
<dbReference type="InterPro" id="IPR033747">
    <property type="entry name" value="PurE_ClassI"/>
</dbReference>
<keyword evidence="2 3" id="KW-0413">Isomerase</keyword>
<dbReference type="Pfam" id="PF00731">
    <property type="entry name" value="AIRC"/>
    <property type="match status" value="1"/>
</dbReference>
<evidence type="ECO:0000259" key="6">
    <source>
        <dbReference type="SMART" id="SM01001"/>
    </source>
</evidence>
<dbReference type="SMART" id="SM01001">
    <property type="entry name" value="AIRC"/>
    <property type="match status" value="1"/>
</dbReference>
<comment type="function">
    <text evidence="3 4">Catalyzes the conversion of N5-carboxyaminoimidazole ribonucleotide (N5-CAIR) to 4-carboxy-5-aminoimidazole ribonucleotide (CAIR).</text>
</comment>
<evidence type="ECO:0000256" key="1">
    <source>
        <dbReference type="ARBA" id="ARBA00022755"/>
    </source>
</evidence>
<evidence type="ECO:0000256" key="5">
    <source>
        <dbReference type="PIRSR" id="PIRSR001338-1"/>
    </source>
</evidence>
<dbReference type="GO" id="GO:0034023">
    <property type="term" value="F:5-(carboxyamino)imidazole ribonucleotide mutase activity"/>
    <property type="evidence" value="ECO:0007669"/>
    <property type="project" value="UniProtKB-UniRule"/>
</dbReference>
<dbReference type="EMBL" id="DTFF01000036">
    <property type="protein sequence ID" value="HGI87490.1"/>
    <property type="molecule type" value="Genomic_DNA"/>
</dbReference>
<dbReference type="InterPro" id="IPR000031">
    <property type="entry name" value="PurE_dom"/>
</dbReference>
<dbReference type="PIRSF" id="PIRSF001338">
    <property type="entry name" value="AIR_carboxylase"/>
    <property type="match status" value="1"/>
</dbReference>
<accession>A0A7C4FH85</accession>
<dbReference type="PANTHER" id="PTHR23046">
    <property type="entry name" value="PHOSPHORIBOSYLAMINOIMIDAZOLE CARBOXYLASE CATALYTIC SUBUNIT"/>
    <property type="match status" value="1"/>
</dbReference>
<name>A0A7C4FH85_9CREN</name>
<feature type="binding site" evidence="3 5">
    <location>
        <position position="10"/>
    </location>
    <ligand>
        <name>substrate</name>
    </ligand>
</feature>
<evidence type="ECO:0000313" key="7">
    <source>
        <dbReference type="EMBL" id="HGI87490.1"/>
    </source>
</evidence>
<dbReference type="InterPro" id="IPR024694">
    <property type="entry name" value="PurE_prokaryotes"/>
</dbReference>
<evidence type="ECO:0000256" key="4">
    <source>
        <dbReference type="PIRNR" id="PIRNR001338"/>
    </source>
</evidence>
<comment type="pathway">
    <text evidence="3 4">Purine metabolism; IMP biosynthesis via de novo pathway; 5-amino-1-(5-phospho-D-ribosyl)imidazole-4-carboxylate from 5-amino-1-(5-phospho-D-ribosyl)imidazole (N5-CAIR route): step 2/2.</text>
</comment>
<dbReference type="AlphaFoldDB" id="A0A7C4FH85"/>
<dbReference type="GO" id="GO:0016829">
    <property type="term" value="F:lyase activity"/>
    <property type="evidence" value="ECO:0007669"/>
    <property type="project" value="UniProtKB-KW"/>
</dbReference>
<keyword evidence="1 3" id="KW-0658">Purine biosynthesis</keyword>
<sequence>MPKVAVVMGSKSDWEHMREAVELLKEFGVDVEVRVLSAHRAPEATFEYGKTLSERGVEVVIAGAGGAAHLPGVIAALTHLPVVGVPIPSKHLNGLDSLLSIVQMPYGVPVATVAIGNARNAALLALRILGIKYPEIAEKLKKFAEKIKEEVLSTKLE</sequence>
<feature type="binding site" evidence="3 5">
    <location>
        <position position="40"/>
    </location>
    <ligand>
        <name>substrate</name>
    </ligand>
</feature>
<keyword evidence="7" id="KW-0456">Lyase</keyword>
<dbReference type="PANTHER" id="PTHR23046:SF2">
    <property type="entry name" value="PHOSPHORIBOSYLAMINOIMIDAZOLE CARBOXYLASE"/>
    <property type="match status" value="1"/>
</dbReference>
<dbReference type="GO" id="GO:0006189">
    <property type="term" value="P:'de novo' IMP biosynthetic process"/>
    <property type="evidence" value="ECO:0007669"/>
    <property type="project" value="UniProtKB-UniRule"/>
</dbReference>
<dbReference type="UniPathway" id="UPA00074">
    <property type="reaction ID" value="UER00943"/>
</dbReference>
<comment type="catalytic activity">
    <reaction evidence="3 4">
        <text>5-carboxyamino-1-(5-phospho-D-ribosyl)imidazole + H(+) = 5-amino-1-(5-phospho-D-ribosyl)imidazole-4-carboxylate</text>
        <dbReference type="Rhea" id="RHEA:13193"/>
        <dbReference type="ChEBI" id="CHEBI:15378"/>
        <dbReference type="ChEBI" id="CHEBI:58730"/>
        <dbReference type="ChEBI" id="CHEBI:77657"/>
        <dbReference type="EC" id="5.4.99.18"/>
    </reaction>
</comment>
<dbReference type="EC" id="5.4.99.18" evidence="3 4"/>
<evidence type="ECO:0000256" key="3">
    <source>
        <dbReference type="HAMAP-Rule" id="MF_01929"/>
    </source>
</evidence>
<dbReference type="Gene3D" id="3.40.50.1970">
    <property type="match status" value="1"/>
</dbReference>
<comment type="caution">
    <text evidence="7">The sequence shown here is derived from an EMBL/GenBank/DDBJ whole genome shotgun (WGS) entry which is preliminary data.</text>
</comment>
<proteinExistence type="inferred from homology"/>
<comment type="similarity">
    <text evidence="3">Belongs to the AIR carboxylase family. Class I subfamily.</text>
</comment>
<evidence type="ECO:0000256" key="2">
    <source>
        <dbReference type="ARBA" id="ARBA00023235"/>
    </source>
</evidence>
<dbReference type="NCBIfam" id="TIGR01162">
    <property type="entry name" value="purE"/>
    <property type="match status" value="1"/>
</dbReference>
<organism evidence="7">
    <name type="scientific">Ignisphaera aggregans</name>
    <dbReference type="NCBI Taxonomy" id="334771"/>
    <lineage>
        <taxon>Archaea</taxon>
        <taxon>Thermoproteota</taxon>
        <taxon>Thermoprotei</taxon>
        <taxon>Desulfurococcales</taxon>
        <taxon>Desulfurococcaceae</taxon>
        <taxon>Ignisphaera</taxon>
    </lineage>
</organism>
<protein>
    <recommendedName>
        <fullName evidence="3 4">N5-carboxyaminoimidazole ribonucleotide mutase</fullName>
        <shortName evidence="3 4">N5-CAIR mutase</shortName>
        <ecNumber evidence="3 4">5.4.99.18</ecNumber>
    </recommendedName>
    <alternativeName>
        <fullName evidence="3">5-(carboxyamino)imidazole ribonucleotide mutase</fullName>
    </alternativeName>
</protein>
<gene>
    <name evidence="3 7" type="primary">purE</name>
    <name evidence="7" type="ORF">ENV14_03755</name>
</gene>
<dbReference type="SUPFAM" id="SSF52255">
    <property type="entry name" value="N5-CAIR mutase (phosphoribosylaminoimidazole carboxylase, PurE)"/>
    <property type="match status" value="1"/>
</dbReference>
<feature type="binding site" evidence="3 5">
    <location>
        <position position="13"/>
    </location>
    <ligand>
        <name>substrate</name>
    </ligand>
</feature>
<reference evidence="7" key="1">
    <citation type="journal article" date="2020" name="mSystems">
        <title>Genome- and Community-Level Interaction Insights into Carbon Utilization and Element Cycling Functions of Hydrothermarchaeota in Hydrothermal Sediment.</title>
        <authorList>
            <person name="Zhou Z."/>
            <person name="Liu Y."/>
            <person name="Xu W."/>
            <person name="Pan J."/>
            <person name="Luo Z.H."/>
            <person name="Li M."/>
        </authorList>
    </citation>
    <scope>NUCLEOTIDE SEQUENCE [LARGE SCALE GENOMIC DNA]</scope>
    <source>
        <strain evidence="7">SpSt-732</strain>
    </source>
</reference>
<dbReference type="HAMAP" id="MF_01929">
    <property type="entry name" value="PurE_classI"/>
    <property type="match status" value="1"/>
</dbReference>